<dbReference type="AlphaFoldDB" id="A0A177GEP3"/>
<evidence type="ECO:0000313" key="2">
    <source>
        <dbReference type="Proteomes" id="UP000077349"/>
    </source>
</evidence>
<proteinExistence type="predicted"/>
<gene>
    <name evidence="1" type="ORF">Amal_00272</name>
</gene>
<sequence length="78" mass="8189">MTAGQTTNLTTHLSQADLSGWHGLESSSSRWTNGNAALLLETESSSGTEAGILSIQVVSRGPYLVDVSASRGDLRHFG</sequence>
<evidence type="ECO:0000313" key="1">
    <source>
        <dbReference type="EMBL" id="OAG78261.1"/>
    </source>
</evidence>
<accession>A0A177GEP3</accession>
<dbReference type="PATRIC" id="fig|178901.16.peg.285"/>
<protein>
    <submittedName>
        <fullName evidence="1">Adhesin family protein</fullName>
    </submittedName>
</protein>
<dbReference type="Proteomes" id="UP000077349">
    <property type="component" value="Unassembled WGS sequence"/>
</dbReference>
<comment type="caution">
    <text evidence="1">The sequence shown here is derived from an EMBL/GenBank/DDBJ whole genome shotgun (WGS) entry which is preliminary data.</text>
</comment>
<organism evidence="1 2">
    <name type="scientific">Acetobacter malorum</name>
    <dbReference type="NCBI Taxonomy" id="178901"/>
    <lineage>
        <taxon>Bacteria</taxon>
        <taxon>Pseudomonadati</taxon>
        <taxon>Pseudomonadota</taxon>
        <taxon>Alphaproteobacteria</taxon>
        <taxon>Acetobacterales</taxon>
        <taxon>Acetobacteraceae</taxon>
        <taxon>Acetobacter</taxon>
    </lineage>
</organism>
<reference evidence="1 2" key="1">
    <citation type="submission" date="2016-03" db="EMBL/GenBank/DDBJ databases">
        <title>Draft genome sequence of Acetobacter malorum CECT 7742, a strain isolated from strawberry vinegar.</title>
        <authorList>
            <person name="Sainz F."/>
            <person name="Mas A."/>
            <person name="Torija M.J."/>
        </authorList>
    </citation>
    <scope>NUCLEOTIDE SEQUENCE [LARGE SCALE GENOMIC DNA]</scope>
    <source>
        <strain evidence="1 2">CECT 7742</strain>
    </source>
</reference>
<name>A0A177GEP3_9PROT</name>
<dbReference type="EMBL" id="LVHD01000003">
    <property type="protein sequence ID" value="OAG78261.1"/>
    <property type="molecule type" value="Genomic_DNA"/>
</dbReference>